<evidence type="ECO:0000313" key="3">
    <source>
        <dbReference type="EMBL" id="SFR86175.1"/>
    </source>
</evidence>
<dbReference type="PROSITE" id="PS51257">
    <property type="entry name" value="PROKAR_LIPOPROTEIN"/>
    <property type="match status" value="1"/>
</dbReference>
<feature type="chain" id="PRO_5011774093" evidence="2">
    <location>
        <begin position="23"/>
        <end position="232"/>
    </location>
</feature>
<reference evidence="3 4" key="1">
    <citation type="submission" date="2016-10" db="EMBL/GenBank/DDBJ databases">
        <authorList>
            <person name="de Groot N.N."/>
        </authorList>
    </citation>
    <scope>NUCLEOTIDE SEQUENCE [LARGE SCALE GENOMIC DNA]</scope>
    <source>
        <strain evidence="3 4">CGMCC 1.9167</strain>
    </source>
</reference>
<proteinExistence type="predicted"/>
<keyword evidence="4" id="KW-1185">Reference proteome</keyword>
<evidence type="ECO:0000313" key="4">
    <source>
        <dbReference type="Proteomes" id="UP000198644"/>
    </source>
</evidence>
<keyword evidence="2" id="KW-0732">Signal</keyword>
<dbReference type="Pfam" id="PF09829">
    <property type="entry name" value="DUF2057"/>
    <property type="match status" value="1"/>
</dbReference>
<dbReference type="Proteomes" id="UP000198644">
    <property type="component" value="Unassembled WGS sequence"/>
</dbReference>
<evidence type="ECO:0000256" key="2">
    <source>
        <dbReference type="SAM" id="SignalP"/>
    </source>
</evidence>
<dbReference type="OrthoDB" id="6363842at2"/>
<feature type="region of interest" description="Disordered" evidence="1">
    <location>
        <begin position="155"/>
        <end position="203"/>
    </location>
</feature>
<evidence type="ECO:0000256" key="1">
    <source>
        <dbReference type="SAM" id="MobiDB-lite"/>
    </source>
</evidence>
<gene>
    <name evidence="3" type="ORF">SAMN05216203_3541</name>
</gene>
<organism evidence="3 4">
    <name type="scientific">Marinobacter daqiaonensis</name>
    <dbReference type="NCBI Taxonomy" id="650891"/>
    <lineage>
        <taxon>Bacteria</taxon>
        <taxon>Pseudomonadati</taxon>
        <taxon>Pseudomonadota</taxon>
        <taxon>Gammaproteobacteria</taxon>
        <taxon>Pseudomonadales</taxon>
        <taxon>Marinobacteraceae</taxon>
        <taxon>Marinobacter</taxon>
    </lineage>
</organism>
<sequence>MRASNIKAPRLLLAALALVFVAGCSSNGLTRIKTWDGEAVAEPAVLKAPSTIKVKQVNGKRTGNFLVEDLALDYELRPGPNTVVFTYKTIWAKSGVIRAGESSVHVVETRPQQVVFDAQPGEVYRFDLPELRKRSEATEFAENFSAAVVADDGERVARSEPYRGQSENTATVSRSPSSSDQEQSSVAPAAQAPGVSTGESPGSRVDTLEALKVLWERASGDEKREFLRWAFD</sequence>
<dbReference type="RefSeq" id="WP_092016428.1">
    <property type="nucleotide sequence ID" value="NZ_FOYW01000004.1"/>
</dbReference>
<dbReference type="EMBL" id="FOYW01000004">
    <property type="protein sequence ID" value="SFR86175.1"/>
    <property type="molecule type" value="Genomic_DNA"/>
</dbReference>
<feature type="signal peptide" evidence="2">
    <location>
        <begin position="1"/>
        <end position="22"/>
    </location>
</feature>
<name>A0A1I6K4I9_9GAMM</name>
<accession>A0A1I6K4I9</accession>
<protein>
    <submittedName>
        <fullName evidence="3">Uncharacterized conserved protein YccT, UPF0319 family</fullName>
    </submittedName>
</protein>
<feature type="compositionally biased region" description="Low complexity" evidence="1">
    <location>
        <begin position="173"/>
        <end position="185"/>
    </location>
</feature>
<dbReference type="AlphaFoldDB" id="A0A1I6K4I9"/>
<dbReference type="InterPro" id="IPR018635">
    <property type="entry name" value="UPF0319"/>
</dbReference>